<dbReference type="Pfam" id="PF11017">
    <property type="entry name" value="DUF2855"/>
    <property type="match status" value="1"/>
</dbReference>
<dbReference type="RefSeq" id="WP_284222540.1">
    <property type="nucleotide sequence ID" value="NZ_BSOY01000033.1"/>
</dbReference>
<reference evidence="2" key="1">
    <citation type="journal article" date="2019" name="Int. J. Syst. Evol. Microbiol.">
        <title>The Global Catalogue of Microorganisms (GCM) 10K type strain sequencing project: providing services to taxonomists for standard genome sequencing and annotation.</title>
        <authorList>
            <consortium name="The Broad Institute Genomics Platform"/>
            <consortium name="The Broad Institute Genome Sequencing Center for Infectious Disease"/>
            <person name="Wu L."/>
            <person name="Ma J."/>
        </authorList>
    </citation>
    <scope>NUCLEOTIDE SEQUENCE [LARGE SCALE GENOMIC DNA]</scope>
    <source>
        <strain evidence="2">NBRC 110107</strain>
    </source>
</reference>
<evidence type="ECO:0000313" key="1">
    <source>
        <dbReference type="EMBL" id="GLS01680.1"/>
    </source>
</evidence>
<accession>A0ABQ6BI29</accession>
<dbReference type="Proteomes" id="UP001156921">
    <property type="component" value="Unassembled WGS sequence"/>
</dbReference>
<organism evidence="1 2">
    <name type="scientific">Brevundimonas denitrificans</name>
    <dbReference type="NCBI Taxonomy" id="1443434"/>
    <lineage>
        <taxon>Bacteria</taxon>
        <taxon>Pseudomonadati</taxon>
        <taxon>Pseudomonadota</taxon>
        <taxon>Alphaproteobacteria</taxon>
        <taxon>Caulobacterales</taxon>
        <taxon>Caulobacteraceae</taxon>
        <taxon>Brevundimonas</taxon>
    </lineage>
</organism>
<evidence type="ECO:0000313" key="2">
    <source>
        <dbReference type="Proteomes" id="UP001156921"/>
    </source>
</evidence>
<evidence type="ECO:0008006" key="3">
    <source>
        <dbReference type="Google" id="ProtNLM"/>
    </source>
</evidence>
<keyword evidence="2" id="KW-1185">Reference proteome</keyword>
<sequence>MSDVRRRLMTRKSNIGETRLADSPAHGELRDGEVVLALDRFSLTTNNITYAAYGDAIGYWRVFPTGENDLGMMPVWGFADVAASRAPGVDVGARVFGYFPMADTLVVQAEKIRRGGFADASPWRKAVPDIYNRYVLCAADRHYSAALENSEALFRPLFITAYTAVDFLRENQFFGARRIVVSSASSKTAYGAAWCLADDDVTVMALTGARNRAFVEGLGVYDAVHGYEAVEGLETGMPTLYLDLAGDAALRRRLHARFGTDLTYDCLVGSTQSDSFTADDPALTGPKPVFFFAATCLDQHRTQGTLHAFYDRFLADQRAFFGRVVDPVSPWIHIVEHGGLEAARGVIRDLADGVSDPMEGAIVRIAR</sequence>
<dbReference type="InterPro" id="IPR021276">
    <property type="entry name" value="DUF2855"/>
</dbReference>
<protein>
    <recommendedName>
        <fullName evidence="3">DUF2855 family protein</fullName>
    </recommendedName>
</protein>
<gene>
    <name evidence="1" type="ORF">GCM10007859_16950</name>
</gene>
<comment type="caution">
    <text evidence="1">The sequence shown here is derived from an EMBL/GenBank/DDBJ whole genome shotgun (WGS) entry which is preliminary data.</text>
</comment>
<proteinExistence type="predicted"/>
<name>A0ABQ6BI29_9CAUL</name>
<dbReference type="EMBL" id="BSOY01000033">
    <property type="protein sequence ID" value="GLS01680.1"/>
    <property type="molecule type" value="Genomic_DNA"/>
</dbReference>